<dbReference type="AlphaFoldDB" id="A0A3N4Q6N8"/>
<dbReference type="Proteomes" id="UP000278351">
    <property type="component" value="Unassembled WGS sequence"/>
</dbReference>
<evidence type="ECO:0000313" key="2">
    <source>
        <dbReference type="Proteomes" id="UP000278351"/>
    </source>
</evidence>
<accession>A0A3N4Q6N8</accession>
<dbReference type="EMBL" id="RPDH01000001">
    <property type="protein sequence ID" value="RPE13201.1"/>
    <property type="molecule type" value="Genomic_DNA"/>
</dbReference>
<sequence>MYPTAEWVAVTDHTTGKITLLFKYPFAGPVPPGEDKKMWERARGQAQLVYDFVFADSSNVAENVLFCFLIDGKRENSYCDKAIPANLLDQPPTFCNNTQQRLNRIAAALPRSSTISLDSIAGVIAVRLNGKIYNLPTIQDYNNTADYYAVLIYSYIFLRDQHINDLRISFVDAPMDYAGQSGSYYYNRKDSLFQGLQRRLLPDLEQIQLR</sequence>
<reference evidence="1 2" key="1">
    <citation type="submission" date="2018-11" db="EMBL/GenBank/DDBJ databases">
        <title>Chitinophaga lutea sp.nov., isolate from arsenic contaminated soil.</title>
        <authorList>
            <person name="Zong Y."/>
        </authorList>
    </citation>
    <scope>NUCLEOTIDE SEQUENCE [LARGE SCALE GENOMIC DNA]</scope>
    <source>
        <strain evidence="1 2">ZY74</strain>
    </source>
</reference>
<comment type="caution">
    <text evidence="1">The sequence shown here is derived from an EMBL/GenBank/DDBJ whole genome shotgun (WGS) entry which is preliminary data.</text>
</comment>
<evidence type="ECO:0000313" key="1">
    <source>
        <dbReference type="EMBL" id="RPE13201.1"/>
    </source>
</evidence>
<gene>
    <name evidence="1" type="ORF">EGT74_06630</name>
</gene>
<name>A0A3N4Q6N8_9BACT</name>
<protein>
    <submittedName>
        <fullName evidence="1">Uncharacterized protein</fullName>
    </submittedName>
</protein>
<keyword evidence="2" id="KW-1185">Reference proteome</keyword>
<organism evidence="1 2">
    <name type="scientific">Chitinophaga lutea</name>
    <dbReference type="NCBI Taxonomy" id="2488634"/>
    <lineage>
        <taxon>Bacteria</taxon>
        <taxon>Pseudomonadati</taxon>
        <taxon>Bacteroidota</taxon>
        <taxon>Chitinophagia</taxon>
        <taxon>Chitinophagales</taxon>
        <taxon>Chitinophagaceae</taxon>
        <taxon>Chitinophaga</taxon>
    </lineage>
</organism>
<proteinExistence type="predicted"/>